<keyword evidence="1" id="KW-1003">Cell membrane</keyword>
<organism evidence="2 3">
    <name type="scientific">Canibacter oris</name>
    <dbReference type="NCBI Taxonomy" id="1365628"/>
    <lineage>
        <taxon>Bacteria</taxon>
        <taxon>Bacillati</taxon>
        <taxon>Actinomycetota</taxon>
        <taxon>Actinomycetes</taxon>
        <taxon>Micrococcales</taxon>
        <taxon>Microbacteriaceae</taxon>
        <taxon>Canibacter</taxon>
    </lineage>
</organism>
<dbReference type="PANTHER" id="PTHR34300">
    <property type="entry name" value="QUEUOSINE PRECURSOR TRANSPORTER-RELATED"/>
    <property type="match status" value="1"/>
</dbReference>
<dbReference type="PANTHER" id="PTHR34300:SF2">
    <property type="entry name" value="QUEUOSINE PRECURSOR TRANSPORTER-RELATED"/>
    <property type="match status" value="1"/>
</dbReference>
<dbReference type="InterPro" id="IPR003744">
    <property type="entry name" value="YhhQ"/>
</dbReference>
<feature type="transmembrane region" description="Helical" evidence="1">
    <location>
        <begin position="42"/>
        <end position="64"/>
    </location>
</feature>
<keyword evidence="1" id="KW-0813">Transport</keyword>
<comment type="caution">
    <text evidence="2">The sequence shown here is derived from an EMBL/GenBank/DDBJ whole genome shotgun (WGS) entry which is preliminary data.</text>
</comment>
<sequence>MTSQPALARYAQTGSGKYAFFTALMAVTLLLSNIGATKGVAFGSLVTDGGFFLFPLAYIVGDIVSEVYGFKASRRAIFTTFGLSVFAALSYWVVILLPAAEWYDGQAALERTLGPVPLIVIASLLAFLTGQLSNAWIMSTLKKRSGERLLFNRIALSTLVGEFLDTLVFCAIAAQVIGISDVPTFVNYLVLGFVFKSAVEILLSPLTIWLIKLVKHSEPDYN</sequence>
<feature type="transmembrane region" description="Helical" evidence="1">
    <location>
        <begin position="76"/>
        <end position="97"/>
    </location>
</feature>
<proteinExistence type="inferred from homology"/>
<evidence type="ECO:0000313" key="3">
    <source>
        <dbReference type="Proteomes" id="UP000571183"/>
    </source>
</evidence>
<dbReference type="AlphaFoldDB" id="A0A840DHR1"/>
<comment type="subcellular location">
    <subcellularLocation>
        <location evidence="1">Cell membrane</location>
        <topology evidence="1">Multi-pass membrane protein</topology>
    </subcellularLocation>
</comment>
<dbReference type="EMBL" id="JACIFD010000002">
    <property type="protein sequence ID" value="MBB4071002.1"/>
    <property type="molecule type" value="Genomic_DNA"/>
</dbReference>
<dbReference type="NCBIfam" id="TIGR00697">
    <property type="entry name" value="queuosine precursor transporter"/>
    <property type="match status" value="1"/>
</dbReference>
<accession>A0A840DHR1</accession>
<dbReference type="Pfam" id="PF02592">
    <property type="entry name" value="Vut_1"/>
    <property type="match status" value="1"/>
</dbReference>
<feature type="transmembrane region" description="Helical" evidence="1">
    <location>
        <begin position="117"/>
        <end position="138"/>
    </location>
</feature>
<dbReference type="RefSeq" id="WP_183304221.1">
    <property type="nucleotide sequence ID" value="NZ_JACIFD010000002.1"/>
</dbReference>
<name>A0A840DHR1_9MICO</name>
<keyword evidence="1" id="KW-0812">Transmembrane</keyword>
<evidence type="ECO:0000256" key="1">
    <source>
        <dbReference type="HAMAP-Rule" id="MF_02088"/>
    </source>
</evidence>
<keyword evidence="1" id="KW-0472">Membrane</keyword>
<feature type="transmembrane region" description="Helical" evidence="1">
    <location>
        <begin position="18"/>
        <end position="36"/>
    </location>
</feature>
<dbReference type="GO" id="GO:0005886">
    <property type="term" value="C:plasma membrane"/>
    <property type="evidence" value="ECO:0007669"/>
    <property type="project" value="UniProtKB-SubCell"/>
</dbReference>
<reference evidence="2" key="1">
    <citation type="submission" date="2020-08" db="EMBL/GenBank/DDBJ databases">
        <title>Sequencing the genomes of 1000 actinobacteria strains.</title>
        <authorList>
            <person name="Klenk H.-P."/>
        </authorList>
    </citation>
    <scope>NUCLEOTIDE SEQUENCE [LARGE SCALE GENOMIC DNA]</scope>
    <source>
        <strain evidence="2">DSM 27064</strain>
    </source>
</reference>
<dbReference type="Proteomes" id="UP000571183">
    <property type="component" value="Unassembled WGS sequence"/>
</dbReference>
<comment type="similarity">
    <text evidence="1">Belongs to the vitamin uptake transporter (VUT/ECF) (TC 2.A.88) family. Q precursor transporter subfamily.</text>
</comment>
<keyword evidence="1" id="KW-1133">Transmembrane helix</keyword>
<feature type="transmembrane region" description="Helical" evidence="1">
    <location>
        <begin position="159"/>
        <end position="179"/>
    </location>
</feature>
<protein>
    <recommendedName>
        <fullName evidence="1">Probable queuosine precursor transporter</fullName>
        <shortName evidence="1">Q precursor transporter</shortName>
    </recommendedName>
</protein>
<feature type="transmembrane region" description="Helical" evidence="1">
    <location>
        <begin position="185"/>
        <end position="211"/>
    </location>
</feature>
<dbReference type="GO" id="GO:0022857">
    <property type="term" value="F:transmembrane transporter activity"/>
    <property type="evidence" value="ECO:0007669"/>
    <property type="project" value="UniProtKB-UniRule"/>
</dbReference>
<evidence type="ECO:0000313" key="2">
    <source>
        <dbReference type="EMBL" id="MBB4071002.1"/>
    </source>
</evidence>
<dbReference type="HAMAP" id="MF_02088">
    <property type="entry name" value="Q_prec_transport"/>
    <property type="match status" value="1"/>
</dbReference>
<gene>
    <name evidence="2" type="ORF">F5897_000286</name>
</gene>
<keyword evidence="3" id="KW-1185">Reference proteome</keyword>
<comment type="function">
    <text evidence="1">Involved in the import of queuosine (Q) precursors, required for Q precursor salvage.</text>
</comment>